<organism evidence="4 5">
    <name type="scientific">Pseudofrankia asymbiotica</name>
    <dbReference type="NCBI Taxonomy" id="1834516"/>
    <lineage>
        <taxon>Bacteria</taxon>
        <taxon>Bacillati</taxon>
        <taxon>Actinomycetota</taxon>
        <taxon>Actinomycetes</taxon>
        <taxon>Frankiales</taxon>
        <taxon>Frankiaceae</taxon>
        <taxon>Pseudofrankia</taxon>
    </lineage>
</organism>
<dbReference type="InterPro" id="IPR002347">
    <property type="entry name" value="SDR_fam"/>
</dbReference>
<evidence type="ECO:0000313" key="5">
    <source>
        <dbReference type="Proteomes" id="UP000188929"/>
    </source>
</evidence>
<dbReference type="Proteomes" id="UP000188929">
    <property type="component" value="Unassembled WGS sequence"/>
</dbReference>
<dbReference type="Gene3D" id="3.40.50.720">
    <property type="entry name" value="NAD(P)-binding Rossmann-like Domain"/>
    <property type="match status" value="1"/>
</dbReference>
<dbReference type="Pfam" id="PF00106">
    <property type="entry name" value="adh_short"/>
    <property type="match status" value="1"/>
</dbReference>
<dbReference type="InterPro" id="IPR036291">
    <property type="entry name" value="NAD(P)-bd_dom_sf"/>
</dbReference>
<comment type="similarity">
    <text evidence="1 3">Belongs to the short-chain dehydrogenases/reductases (SDR) family.</text>
</comment>
<keyword evidence="5" id="KW-1185">Reference proteome</keyword>
<evidence type="ECO:0000256" key="1">
    <source>
        <dbReference type="ARBA" id="ARBA00006484"/>
    </source>
</evidence>
<keyword evidence="2" id="KW-0560">Oxidoreductase</keyword>
<accession>A0A1V2I6Q6</accession>
<dbReference type="OrthoDB" id="9793325at2"/>
<protein>
    <submittedName>
        <fullName evidence="4">Short-chain dehydrogenase</fullName>
    </submittedName>
</protein>
<evidence type="ECO:0000256" key="3">
    <source>
        <dbReference type="RuleBase" id="RU000363"/>
    </source>
</evidence>
<evidence type="ECO:0000313" key="4">
    <source>
        <dbReference type="EMBL" id="ONH27291.1"/>
    </source>
</evidence>
<dbReference type="STRING" id="1834516.BL253_22275"/>
<reference evidence="5" key="1">
    <citation type="submission" date="2016-10" db="EMBL/GenBank/DDBJ databases">
        <title>Frankia sp. NRRL B-16386 Genome sequencing.</title>
        <authorList>
            <person name="Ghodhbane-Gtari F."/>
            <person name="Swanson E."/>
            <person name="Gueddou A."/>
            <person name="Hezbri K."/>
            <person name="Ktari K."/>
            <person name="Nouioui I."/>
            <person name="Morris K."/>
            <person name="Simpson S."/>
            <person name="Abebe-Akele F."/>
            <person name="Thomas K."/>
            <person name="Gtari M."/>
            <person name="Tisa L.S."/>
        </authorList>
    </citation>
    <scope>NUCLEOTIDE SEQUENCE [LARGE SCALE GENOMIC DNA]</scope>
    <source>
        <strain evidence="5">NRRL B-16386</strain>
    </source>
</reference>
<dbReference type="FunFam" id="3.40.50.720:FF:000084">
    <property type="entry name" value="Short-chain dehydrogenase reductase"/>
    <property type="match status" value="1"/>
</dbReference>
<evidence type="ECO:0000256" key="2">
    <source>
        <dbReference type="ARBA" id="ARBA00023002"/>
    </source>
</evidence>
<dbReference type="EMBL" id="MOMC01000046">
    <property type="protein sequence ID" value="ONH27291.1"/>
    <property type="molecule type" value="Genomic_DNA"/>
</dbReference>
<comment type="caution">
    <text evidence="4">The sequence shown here is derived from an EMBL/GenBank/DDBJ whole genome shotgun (WGS) entry which is preliminary data.</text>
</comment>
<gene>
    <name evidence="4" type="ORF">BL253_22275</name>
</gene>
<sequence>MNLQLHDKRALVTGSSSGIGRAIALGLAREGAAVVVHGRDGERARATADAIVTAGGMAAVVLGDLSDEATTTRVAAQATAAFGGVDILVNNAGTAYDAGWAGVTAADWLTLYEANVATAVRLTLALTPQMREDAWGRVIQVGSAANSCPLPVRAAYSAAKAAQANLTVSLAKELAGTGITSNTVSPGPTLTEGFREFAGKFAQSHGLDDAEAAIRGLIDGPLASPAARLAMPEEIAALVAFVASPLAASINGANLRVDGGLIPTVN</sequence>
<dbReference type="PANTHER" id="PTHR42879">
    <property type="entry name" value="3-OXOACYL-(ACYL-CARRIER-PROTEIN) REDUCTASE"/>
    <property type="match status" value="1"/>
</dbReference>
<name>A0A1V2I6Q6_9ACTN</name>
<dbReference type="InterPro" id="IPR050259">
    <property type="entry name" value="SDR"/>
</dbReference>
<dbReference type="PRINTS" id="PR00080">
    <property type="entry name" value="SDRFAMILY"/>
</dbReference>
<proteinExistence type="inferred from homology"/>
<dbReference type="AlphaFoldDB" id="A0A1V2I6Q6"/>
<dbReference type="GO" id="GO:0016491">
    <property type="term" value="F:oxidoreductase activity"/>
    <property type="evidence" value="ECO:0007669"/>
    <property type="project" value="UniProtKB-KW"/>
</dbReference>
<dbReference type="PRINTS" id="PR00081">
    <property type="entry name" value="GDHRDH"/>
</dbReference>
<dbReference type="SUPFAM" id="SSF51735">
    <property type="entry name" value="NAD(P)-binding Rossmann-fold domains"/>
    <property type="match status" value="1"/>
</dbReference>